<dbReference type="SMART" id="SM00560">
    <property type="entry name" value="LamGL"/>
    <property type="match status" value="1"/>
</dbReference>
<dbReference type="InterPro" id="IPR013320">
    <property type="entry name" value="ConA-like_dom_sf"/>
</dbReference>
<dbReference type="OrthoDB" id="1676884at2"/>
<evidence type="ECO:0000313" key="5">
    <source>
        <dbReference type="EMBL" id="ARU59352.1"/>
    </source>
</evidence>
<name>A0A1Y0IFP4_9GAMM</name>
<dbReference type="AlphaFoldDB" id="A0A1Y0IFP4"/>
<dbReference type="InterPro" id="IPR006558">
    <property type="entry name" value="LamG-like"/>
</dbReference>
<dbReference type="GO" id="GO:0030246">
    <property type="term" value="F:carbohydrate binding"/>
    <property type="evidence" value="ECO:0007669"/>
    <property type="project" value="UniProtKB-KW"/>
</dbReference>
<organism evidence="5 6">
    <name type="scientific">Oleiphilus messinensis</name>
    <dbReference type="NCBI Taxonomy" id="141451"/>
    <lineage>
        <taxon>Bacteria</taxon>
        <taxon>Pseudomonadati</taxon>
        <taxon>Pseudomonadota</taxon>
        <taxon>Gammaproteobacteria</taxon>
        <taxon>Oceanospirillales</taxon>
        <taxon>Oleiphilaceae</taxon>
        <taxon>Oleiphilus</taxon>
    </lineage>
</organism>
<keyword evidence="6" id="KW-1185">Reference proteome</keyword>
<dbReference type="KEGG" id="ome:OLMES_5372"/>
<proteinExistence type="predicted"/>
<evidence type="ECO:0000259" key="4">
    <source>
        <dbReference type="SMART" id="SM00560"/>
    </source>
</evidence>
<dbReference type="Gene3D" id="2.60.120.200">
    <property type="match status" value="1"/>
</dbReference>
<dbReference type="EMBL" id="CP021425">
    <property type="protein sequence ID" value="ARU59352.1"/>
    <property type="molecule type" value="Genomic_DNA"/>
</dbReference>
<sequence length="378" mass="41072">MNRLLSHLLKLFFLFGMGQAYAEVPRDGLVGEWLFNGDANDSSGNGNIGIVHGAVLTSDRFGNSNQAYNFDGSSYLDLGTGTFLDISTSITLSAWVKHTTGNPSTFENMFMKGNTSYGLQFDQNDNFMFQMYSSGFRLVSSNVKPAASEWYHVVGTYDGSNQKIYIDGQLKNTEAWSGLINVVATTPLTVGYPVASDNHYMVGTVDDIRIYNRALSESEIEQLFNENVVSESCVTLGEGFTQDSNSSGNMFLGENAKYYALSSAKIFGSSGSETVMVAGTPQLELDANIERLELPKNLSDYTFSASGTEIKIYDGSTAVATFMGLNQETTVVFLDGSTELILLGLDIVYLGEKRLSSSATNIDIDLDSSDTPLTKACN</sequence>
<accession>A0A1Y0IFP4</accession>
<evidence type="ECO:0000256" key="2">
    <source>
        <dbReference type="ARBA" id="ARBA00023157"/>
    </source>
</evidence>
<evidence type="ECO:0000313" key="6">
    <source>
        <dbReference type="Proteomes" id="UP000196027"/>
    </source>
</evidence>
<feature type="signal peptide" evidence="3">
    <location>
        <begin position="1"/>
        <end position="22"/>
    </location>
</feature>
<dbReference type="Pfam" id="PF13385">
    <property type="entry name" value="Laminin_G_3"/>
    <property type="match status" value="1"/>
</dbReference>
<dbReference type="Proteomes" id="UP000196027">
    <property type="component" value="Chromosome"/>
</dbReference>
<feature type="chain" id="PRO_5012575680" evidence="3">
    <location>
        <begin position="23"/>
        <end position="378"/>
    </location>
</feature>
<feature type="domain" description="LamG-like jellyroll fold" evidence="4">
    <location>
        <begin position="88"/>
        <end position="218"/>
    </location>
</feature>
<dbReference type="SUPFAM" id="SSF49899">
    <property type="entry name" value="Concanavalin A-like lectins/glucanases"/>
    <property type="match status" value="1"/>
</dbReference>
<dbReference type="PANTHER" id="PTHR47635:SF2">
    <property type="entry name" value="LAMG-LIKE JELLYROLL FOLD DOMAIN-CONTAINING PROTEIN"/>
    <property type="match status" value="1"/>
</dbReference>
<keyword evidence="2" id="KW-1015">Disulfide bond</keyword>
<dbReference type="PANTHER" id="PTHR47635">
    <property type="entry name" value="CUB DOMAIN-CONTAINING PROTEIN"/>
    <property type="match status" value="1"/>
</dbReference>
<keyword evidence="1 3" id="KW-0732">Signal</keyword>
<keyword evidence="5" id="KW-0430">Lectin</keyword>
<gene>
    <name evidence="5" type="ORF">OLMES_5372</name>
</gene>
<protein>
    <submittedName>
        <fullName evidence="5">Concanavalin A-like lectin/glucanases superfamily protein</fullName>
    </submittedName>
</protein>
<reference evidence="5 6" key="1">
    <citation type="submission" date="2017-05" db="EMBL/GenBank/DDBJ databases">
        <title>Genomic insights into alkan degradation activity of Oleiphilus messinensis.</title>
        <authorList>
            <person name="Kozyavkin S.A."/>
            <person name="Slesarev A.I."/>
            <person name="Golyshin P.N."/>
            <person name="Korzhenkov A."/>
            <person name="Golyshina O.N."/>
            <person name="Toshchakov S.V."/>
        </authorList>
    </citation>
    <scope>NUCLEOTIDE SEQUENCE [LARGE SCALE GENOMIC DNA]</scope>
    <source>
        <strain evidence="5 6">ME102</strain>
    </source>
</reference>
<evidence type="ECO:0000256" key="3">
    <source>
        <dbReference type="SAM" id="SignalP"/>
    </source>
</evidence>
<dbReference type="RefSeq" id="WP_157678635.1">
    <property type="nucleotide sequence ID" value="NZ_CP021425.1"/>
</dbReference>
<evidence type="ECO:0000256" key="1">
    <source>
        <dbReference type="ARBA" id="ARBA00022729"/>
    </source>
</evidence>